<evidence type="ECO:0000259" key="1">
    <source>
        <dbReference type="Pfam" id="PF08861"/>
    </source>
</evidence>
<protein>
    <submittedName>
        <fullName evidence="2">DUF1828 domain-containing protein</fullName>
    </submittedName>
</protein>
<dbReference type="Pfam" id="PF08861">
    <property type="entry name" value="DUF1828"/>
    <property type="match status" value="1"/>
</dbReference>
<dbReference type="EMBL" id="ROAL01000046">
    <property type="protein sequence ID" value="MIB63791.1"/>
    <property type="molecule type" value="Genomic_DNA"/>
</dbReference>
<dbReference type="Proteomes" id="UP000271175">
    <property type="component" value="Unassembled WGS sequence"/>
</dbReference>
<feature type="domain" description="DUF1828" evidence="1">
    <location>
        <begin position="30"/>
        <end position="113"/>
    </location>
</feature>
<dbReference type="InterPro" id="IPR014960">
    <property type="entry name" value="DUF1828"/>
</dbReference>
<name>A0A0F3SAR8_ECOLX</name>
<accession>A0A0F3SAR8</accession>
<comment type="caution">
    <text evidence="2">The sequence shown here is derived from an EMBL/GenBank/DDBJ whole genome shotgun (WGS) entry which is preliminary data.</text>
</comment>
<dbReference type="AlphaFoldDB" id="A0A0F3SAR8"/>
<evidence type="ECO:0000313" key="2">
    <source>
        <dbReference type="EMBL" id="MIB63791.1"/>
    </source>
</evidence>
<sequence length="258" mass="28374">MGNVTCSTVISKLGFECHPMSDTLLRVISPFTYYDDCEQISVFVQEMSGQYRVTDYCDTLMNIESRGIHLTKKKIDLIRSSLASQGISLNDSGEISAWADESSVGQVTANVIRGGILASAQTADWYAEVKDDKFEKCVISYLKSAGLGKRLALKEKVKGISGHNITVPLTLRNESRLIPPKRGFTVSLASSKGWNTAHSTVGKIVDLSQVVPDINNRFVIVDSDGLTPELQQLSLLFNDTARVLPFHTRDSWIDSLVA</sequence>
<reference evidence="2 3" key="1">
    <citation type="submission" date="2018-10" db="EMBL/GenBank/DDBJ databases">
        <authorList>
            <consortium name="NARMS: The National Antimicrobial Resistance Monitoring System"/>
        </authorList>
    </citation>
    <scope>NUCLEOTIDE SEQUENCE [LARGE SCALE GENOMIC DNA]</scope>
    <source>
        <strain evidence="2 3">CVM N17EC0276</strain>
    </source>
</reference>
<evidence type="ECO:0000313" key="3">
    <source>
        <dbReference type="Proteomes" id="UP000271175"/>
    </source>
</evidence>
<gene>
    <name evidence="2" type="ORF">D9E49_26015</name>
</gene>
<organism evidence="2 3">
    <name type="scientific">Escherichia coli</name>
    <dbReference type="NCBI Taxonomy" id="562"/>
    <lineage>
        <taxon>Bacteria</taxon>
        <taxon>Pseudomonadati</taxon>
        <taxon>Pseudomonadota</taxon>
        <taxon>Gammaproteobacteria</taxon>
        <taxon>Enterobacterales</taxon>
        <taxon>Enterobacteriaceae</taxon>
        <taxon>Escherichia</taxon>
    </lineage>
</organism>
<proteinExistence type="predicted"/>
<dbReference type="RefSeq" id="WP_000528775.1">
    <property type="nucleotide sequence ID" value="NZ_BFMC01000002.1"/>
</dbReference>